<dbReference type="PRINTS" id="PR00080">
    <property type="entry name" value="SDRFAMILY"/>
</dbReference>
<comment type="similarity">
    <text evidence="1">Belongs to the short-chain dehydrogenases/reductases (SDR) family.</text>
</comment>
<sequence length="249" mass="26173">MKELTFGLNDKVAIVTGAAGDIGKATVNLLLEHGARIIAQDINPAVKMMAIPGRVIPVVCDVRCEQSAIDTVSLACSAFGQLDILVNNAGKTLNKQVTETSVDEWDNIMSINARGYFLLCREALKVMQPRREGAMVNVASIVSLVGMKTTAAYAASKGAIAQLTKVLSLEAGENNIRVNCVAPGVVETNILDGIVEDSRATLASYGHAHPLGRVAQPEEIAEAIVWLASPKASFVTGAVLVADGGYTAQ</sequence>
<name>A0AA41BW63_9GAMM</name>
<dbReference type="InterPro" id="IPR002347">
    <property type="entry name" value="SDR_fam"/>
</dbReference>
<evidence type="ECO:0000256" key="1">
    <source>
        <dbReference type="ARBA" id="ARBA00006484"/>
    </source>
</evidence>
<organism evidence="3 4">
    <name type="scientific">Rouxiella silvae</name>
    <dbReference type="NCBI Taxonomy" id="1646373"/>
    <lineage>
        <taxon>Bacteria</taxon>
        <taxon>Pseudomonadati</taxon>
        <taxon>Pseudomonadota</taxon>
        <taxon>Gammaproteobacteria</taxon>
        <taxon>Enterobacterales</taxon>
        <taxon>Yersiniaceae</taxon>
        <taxon>Rouxiella</taxon>
    </lineage>
</organism>
<gene>
    <name evidence="3" type="ORF">ITX54_06035</name>
</gene>
<accession>A0AA41BW63</accession>
<dbReference type="RefSeq" id="WP_055782689.1">
    <property type="nucleotide sequence ID" value="NZ_JADMKS010000002.1"/>
</dbReference>
<dbReference type="PROSITE" id="PS00061">
    <property type="entry name" value="ADH_SHORT"/>
    <property type="match status" value="1"/>
</dbReference>
<dbReference type="EMBL" id="JADMKS010000002">
    <property type="protein sequence ID" value="MBF6636223.1"/>
    <property type="molecule type" value="Genomic_DNA"/>
</dbReference>
<dbReference type="SUPFAM" id="SSF51735">
    <property type="entry name" value="NAD(P)-binding Rossmann-fold domains"/>
    <property type="match status" value="1"/>
</dbReference>
<protein>
    <submittedName>
        <fullName evidence="3">SDR family oxidoreductase</fullName>
    </submittedName>
</protein>
<proteinExistence type="inferred from homology"/>
<evidence type="ECO:0000256" key="2">
    <source>
        <dbReference type="ARBA" id="ARBA00023002"/>
    </source>
</evidence>
<dbReference type="PRINTS" id="PR00081">
    <property type="entry name" value="GDHRDH"/>
</dbReference>
<dbReference type="GO" id="GO:0016491">
    <property type="term" value="F:oxidoreductase activity"/>
    <property type="evidence" value="ECO:0007669"/>
    <property type="project" value="UniProtKB-KW"/>
</dbReference>
<dbReference type="AlphaFoldDB" id="A0AA41BW63"/>
<reference evidence="3" key="1">
    <citation type="submission" date="2020-11" db="EMBL/GenBank/DDBJ databases">
        <authorList>
            <person name="Lee S.D."/>
        </authorList>
    </citation>
    <scope>NUCLEOTIDE SEQUENCE</scope>
    <source>
        <strain evidence="3">SAP-2</strain>
    </source>
</reference>
<dbReference type="Proteomes" id="UP000705283">
    <property type="component" value="Unassembled WGS sequence"/>
</dbReference>
<evidence type="ECO:0000313" key="3">
    <source>
        <dbReference type="EMBL" id="MBF6636223.1"/>
    </source>
</evidence>
<evidence type="ECO:0000313" key="4">
    <source>
        <dbReference type="Proteomes" id="UP000705283"/>
    </source>
</evidence>
<reference evidence="3" key="2">
    <citation type="submission" date="2022-09" db="EMBL/GenBank/DDBJ databases">
        <title>Rouxiella aceris sp. nov., isolated from tree sap and emended description of the genus Rhouxiella.</title>
        <authorList>
            <person name="Kim I.S."/>
        </authorList>
    </citation>
    <scope>NUCLEOTIDE SEQUENCE</scope>
    <source>
        <strain evidence="3">SAP-2</strain>
    </source>
</reference>
<dbReference type="PANTHER" id="PTHR24321">
    <property type="entry name" value="DEHYDROGENASES, SHORT CHAIN"/>
    <property type="match status" value="1"/>
</dbReference>
<dbReference type="InterPro" id="IPR020904">
    <property type="entry name" value="Sc_DH/Rdtase_CS"/>
</dbReference>
<dbReference type="CDD" id="cd05233">
    <property type="entry name" value="SDR_c"/>
    <property type="match status" value="1"/>
</dbReference>
<dbReference type="Pfam" id="PF13561">
    <property type="entry name" value="adh_short_C2"/>
    <property type="match status" value="1"/>
</dbReference>
<keyword evidence="2" id="KW-0560">Oxidoreductase</keyword>
<dbReference type="PANTHER" id="PTHR24321:SF8">
    <property type="entry name" value="ESTRADIOL 17-BETA-DEHYDROGENASE 8-RELATED"/>
    <property type="match status" value="1"/>
</dbReference>
<dbReference type="FunFam" id="3.40.50.720:FF:000084">
    <property type="entry name" value="Short-chain dehydrogenase reductase"/>
    <property type="match status" value="1"/>
</dbReference>
<dbReference type="Gene3D" id="3.40.50.720">
    <property type="entry name" value="NAD(P)-binding Rossmann-like Domain"/>
    <property type="match status" value="1"/>
</dbReference>
<dbReference type="InterPro" id="IPR036291">
    <property type="entry name" value="NAD(P)-bd_dom_sf"/>
</dbReference>
<comment type="caution">
    <text evidence="3">The sequence shown here is derived from an EMBL/GenBank/DDBJ whole genome shotgun (WGS) entry which is preliminary data.</text>
</comment>